<gene>
    <name evidence="1" type="ORF">GCM10023331_28080</name>
</gene>
<organism evidence="1 2">
    <name type="scientific">Algivirga pacifica</name>
    <dbReference type="NCBI Taxonomy" id="1162670"/>
    <lineage>
        <taxon>Bacteria</taxon>
        <taxon>Pseudomonadati</taxon>
        <taxon>Bacteroidota</taxon>
        <taxon>Cytophagia</taxon>
        <taxon>Cytophagales</taxon>
        <taxon>Flammeovirgaceae</taxon>
        <taxon>Algivirga</taxon>
    </lineage>
</organism>
<dbReference type="RefSeq" id="WP_345372849.1">
    <property type="nucleotide sequence ID" value="NZ_BAABJX010000043.1"/>
</dbReference>
<accession>A0ABP9DDK8</accession>
<dbReference type="EMBL" id="BAABJX010000043">
    <property type="protein sequence ID" value="GAA4841471.1"/>
    <property type="molecule type" value="Genomic_DNA"/>
</dbReference>
<keyword evidence="2" id="KW-1185">Reference proteome</keyword>
<protein>
    <submittedName>
        <fullName evidence="1">Uncharacterized protein</fullName>
    </submittedName>
</protein>
<evidence type="ECO:0000313" key="2">
    <source>
        <dbReference type="Proteomes" id="UP001500298"/>
    </source>
</evidence>
<dbReference type="Proteomes" id="UP001500298">
    <property type="component" value="Unassembled WGS sequence"/>
</dbReference>
<comment type="caution">
    <text evidence="1">The sequence shown here is derived from an EMBL/GenBank/DDBJ whole genome shotgun (WGS) entry which is preliminary data.</text>
</comment>
<name>A0ABP9DDK8_9BACT</name>
<evidence type="ECO:0000313" key="1">
    <source>
        <dbReference type="EMBL" id="GAA4841471.1"/>
    </source>
</evidence>
<sequence length="73" mass="8676">MKPKEIYEQLLAEKGQGSDFSEFDKHSKYQKERLYNVNYWLVQQGKSPIPVPESFEEYWDTLEGNLKACLEDE</sequence>
<proteinExistence type="predicted"/>
<reference evidence="2" key="1">
    <citation type="journal article" date="2019" name="Int. J. Syst. Evol. Microbiol.">
        <title>The Global Catalogue of Microorganisms (GCM) 10K type strain sequencing project: providing services to taxonomists for standard genome sequencing and annotation.</title>
        <authorList>
            <consortium name="The Broad Institute Genomics Platform"/>
            <consortium name="The Broad Institute Genome Sequencing Center for Infectious Disease"/>
            <person name="Wu L."/>
            <person name="Ma J."/>
        </authorList>
    </citation>
    <scope>NUCLEOTIDE SEQUENCE [LARGE SCALE GENOMIC DNA]</scope>
    <source>
        <strain evidence="2">JCM 18326</strain>
    </source>
</reference>